<evidence type="ECO:0000313" key="3">
    <source>
        <dbReference type="Proteomes" id="UP001367508"/>
    </source>
</evidence>
<evidence type="ECO:0000313" key="2">
    <source>
        <dbReference type="EMBL" id="KAK7361546.1"/>
    </source>
</evidence>
<feature type="region of interest" description="Disordered" evidence="1">
    <location>
        <begin position="150"/>
        <end position="235"/>
    </location>
</feature>
<reference evidence="2 3" key="1">
    <citation type="submission" date="2024-01" db="EMBL/GenBank/DDBJ databases">
        <title>The genomes of 5 underutilized Papilionoideae crops provide insights into root nodulation and disease resistanc.</title>
        <authorList>
            <person name="Jiang F."/>
        </authorList>
    </citation>
    <scope>NUCLEOTIDE SEQUENCE [LARGE SCALE GENOMIC DNA]</scope>
    <source>
        <strain evidence="2">LVBAO_FW01</strain>
        <tissue evidence="2">Leaves</tissue>
    </source>
</reference>
<keyword evidence="3" id="KW-1185">Reference proteome</keyword>
<proteinExistence type="predicted"/>
<feature type="compositionally biased region" description="Polar residues" evidence="1">
    <location>
        <begin position="177"/>
        <end position="186"/>
    </location>
</feature>
<comment type="caution">
    <text evidence="2">The sequence shown here is derived from an EMBL/GenBank/DDBJ whole genome shotgun (WGS) entry which is preliminary data.</text>
</comment>
<gene>
    <name evidence="2" type="ORF">VNO77_03615</name>
</gene>
<name>A0AAN9MVU8_CANGL</name>
<dbReference type="AlphaFoldDB" id="A0AAN9MVU8"/>
<evidence type="ECO:0000256" key="1">
    <source>
        <dbReference type="SAM" id="MobiDB-lite"/>
    </source>
</evidence>
<sequence>MSATLDELHSASVNRHPSSPYTLHCLRPPNGEGWGKKNALLVTWNWRGGSSIICRDKCLRESEAEGIYMSRAFEGRPGSHIRATHIAKRAKAIHLSIARYVGRKGRGRRSQSRWSRTVEGKGGTTIVKGEPETRPVGAWPCLAATEAMAVDAQPKEQGRDSARRKSGSAEAEGRLNQAGQAFSSPGNRPMARSGKRPRRSPEETPESVTEAHKWPGESIMEEPFSANPLNFSKTF</sequence>
<organism evidence="2 3">
    <name type="scientific">Canavalia gladiata</name>
    <name type="common">Sword bean</name>
    <name type="synonym">Dolichos gladiatus</name>
    <dbReference type="NCBI Taxonomy" id="3824"/>
    <lineage>
        <taxon>Eukaryota</taxon>
        <taxon>Viridiplantae</taxon>
        <taxon>Streptophyta</taxon>
        <taxon>Embryophyta</taxon>
        <taxon>Tracheophyta</taxon>
        <taxon>Spermatophyta</taxon>
        <taxon>Magnoliopsida</taxon>
        <taxon>eudicotyledons</taxon>
        <taxon>Gunneridae</taxon>
        <taxon>Pentapetalae</taxon>
        <taxon>rosids</taxon>
        <taxon>fabids</taxon>
        <taxon>Fabales</taxon>
        <taxon>Fabaceae</taxon>
        <taxon>Papilionoideae</taxon>
        <taxon>50 kb inversion clade</taxon>
        <taxon>NPAAA clade</taxon>
        <taxon>indigoferoid/millettioid clade</taxon>
        <taxon>Phaseoleae</taxon>
        <taxon>Canavalia</taxon>
    </lineage>
</organism>
<dbReference type="EMBL" id="JAYMYQ010000001">
    <property type="protein sequence ID" value="KAK7361546.1"/>
    <property type="molecule type" value="Genomic_DNA"/>
</dbReference>
<accession>A0AAN9MVU8</accession>
<feature type="region of interest" description="Disordered" evidence="1">
    <location>
        <begin position="104"/>
        <end position="134"/>
    </location>
</feature>
<protein>
    <submittedName>
        <fullName evidence="2">Uncharacterized protein</fullName>
    </submittedName>
</protein>
<feature type="compositionally biased region" description="Basic and acidic residues" evidence="1">
    <location>
        <begin position="153"/>
        <end position="163"/>
    </location>
</feature>
<dbReference type="Proteomes" id="UP001367508">
    <property type="component" value="Unassembled WGS sequence"/>
</dbReference>